<dbReference type="Pfam" id="PF01331">
    <property type="entry name" value="mRNA_cap_enzyme"/>
    <property type="match status" value="1"/>
</dbReference>
<dbReference type="InterPro" id="IPR013846">
    <property type="entry name" value="mRNA_cap_enzyme_C"/>
</dbReference>
<evidence type="ECO:0000256" key="1">
    <source>
        <dbReference type="ARBA" id="ARBA00004123"/>
    </source>
</evidence>
<feature type="domain" description="mRNA capping enzyme adenylation" evidence="11">
    <location>
        <begin position="150"/>
        <end position="343"/>
    </location>
</feature>
<keyword evidence="4 13" id="KW-0808">Transferase</keyword>
<evidence type="ECO:0000313" key="13">
    <source>
        <dbReference type="EMBL" id="KAJ1920858.1"/>
    </source>
</evidence>
<evidence type="ECO:0000256" key="6">
    <source>
        <dbReference type="ARBA" id="ARBA00022741"/>
    </source>
</evidence>
<dbReference type="GO" id="GO:0004484">
    <property type="term" value="F:mRNA guanylyltransferase activity"/>
    <property type="evidence" value="ECO:0007669"/>
    <property type="project" value="UniProtKB-EC"/>
</dbReference>
<dbReference type="SUPFAM" id="SSF50249">
    <property type="entry name" value="Nucleic acid-binding proteins"/>
    <property type="match status" value="1"/>
</dbReference>
<dbReference type="EC" id="2.7.7.50" evidence="2"/>
<dbReference type="GO" id="GO:0005634">
    <property type="term" value="C:nucleus"/>
    <property type="evidence" value="ECO:0007669"/>
    <property type="project" value="UniProtKB-SubCell"/>
</dbReference>
<dbReference type="InterPro" id="IPR051029">
    <property type="entry name" value="mRNA_Capping_Enz/RNA_Phosphat"/>
</dbReference>
<keyword evidence="3" id="KW-0507">mRNA processing</keyword>
<dbReference type="Proteomes" id="UP001150538">
    <property type="component" value="Unassembled WGS sequence"/>
</dbReference>
<keyword evidence="7" id="KW-0506">mRNA capping</keyword>
<keyword evidence="14" id="KW-1185">Reference proteome</keyword>
<evidence type="ECO:0000256" key="8">
    <source>
        <dbReference type="ARBA" id="ARBA00023134"/>
    </source>
</evidence>
<dbReference type="OrthoDB" id="200924at2759"/>
<comment type="catalytic activity">
    <reaction evidence="10">
        <text>a 5'-end diphospho-ribonucleoside in mRNA + GTP + H(+) = a 5'-end (5'-triphosphoguanosine)-ribonucleoside in mRNA + diphosphate</text>
        <dbReference type="Rhea" id="RHEA:67012"/>
        <dbReference type="Rhea" id="RHEA-COMP:17165"/>
        <dbReference type="Rhea" id="RHEA-COMP:17166"/>
        <dbReference type="ChEBI" id="CHEBI:15378"/>
        <dbReference type="ChEBI" id="CHEBI:33019"/>
        <dbReference type="ChEBI" id="CHEBI:37565"/>
        <dbReference type="ChEBI" id="CHEBI:167616"/>
        <dbReference type="ChEBI" id="CHEBI:167617"/>
        <dbReference type="EC" id="2.7.7.50"/>
    </reaction>
    <physiologicalReaction direction="left-to-right" evidence="10">
        <dbReference type="Rhea" id="RHEA:67013"/>
    </physiologicalReaction>
</comment>
<comment type="subcellular location">
    <subcellularLocation>
        <location evidence="1">Nucleus</location>
    </subcellularLocation>
</comment>
<keyword evidence="9" id="KW-0539">Nucleus</keyword>
<dbReference type="InterPro" id="IPR012340">
    <property type="entry name" value="NA-bd_OB-fold"/>
</dbReference>
<comment type="caution">
    <text evidence="13">The sequence shown here is derived from an EMBL/GenBank/DDBJ whole genome shotgun (WGS) entry which is preliminary data.</text>
</comment>
<keyword evidence="8" id="KW-0342">GTP-binding</keyword>
<evidence type="ECO:0000256" key="3">
    <source>
        <dbReference type="ARBA" id="ARBA00022664"/>
    </source>
</evidence>
<evidence type="ECO:0000256" key="4">
    <source>
        <dbReference type="ARBA" id="ARBA00022679"/>
    </source>
</evidence>
<dbReference type="AlphaFoldDB" id="A0A9W8A4E1"/>
<dbReference type="CDD" id="cd07895">
    <property type="entry name" value="Adenylation_mRNA_capping"/>
    <property type="match status" value="1"/>
</dbReference>
<gene>
    <name evidence="13" type="primary">CEG1</name>
    <name evidence="13" type="ORF">H4219_001095</name>
</gene>
<proteinExistence type="predicted"/>
<dbReference type="GO" id="GO:0006370">
    <property type="term" value="P:7-methylguanosine mRNA capping"/>
    <property type="evidence" value="ECO:0007669"/>
    <property type="project" value="UniProtKB-KW"/>
</dbReference>
<dbReference type="Gene3D" id="2.40.50.140">
    <property type="entry name" value="Nucleic acid-binding proteins"/>
    <property type="match status" value="1"/>
</dbReference>
<reference evidence="13" key="1">
    <citation type="submission" date="2022-07" db="EMBL/GenBank/DDBJ databases">
        <title>Phylogenomic reconstructions and comparative analyses of Kickxellomycotina fungi.</title>
        <authorList>
            <person name="Reynolds N.K."/>
            <person name="Stajich J.E."/>
            <person name="Barry K."/>
            <person name="Grigoriev I.V."/>
            <person name="Crous P."/>
            <person name="Smith M.E."/>
        </authorList>
    </citation>
    <scope>NUCLEOTIDE SEQUENCE</scope>
    <source>
        <strain evidence="13">NBRC 100468</strain>
    </source>
</reference>
<sequence length="491" mass="56783">MSGRAYSNRELPLEGEAALHVFPTPGKKLPDIPKIPGRRIFGEELARVQREMNYIGIDTLSFPGRHWDCIYGPKFTKAFGKMGPQELYMDWMVIGPKPDDEVPPLLPTKDSIASEIFSHIPVHNKITAIATPIIVRVFDITEYVYVIGAQPVSFNERHIDSLMTQDYFVCEKTDGVRVLLYMTRSALSRPSGIFIDRKNEYYTDRVLDLFVIPISNNIVQDKTLIDGELVFTDNPDGSRTVKFLVFDALYVNGVNIQSKPLNKRLGYLDQQVIRPYLKAYASVRDDLKRGLLIAQMKRMELPYAIPQILSQAKERSHKSDGLIFTGINDPYMKGTCESMLKWKPAEENSIDFKVHVTGETNMVTGLPRLDLYAYHGREGYKYYAPMALSQEEWENNLKHVQLEGKVVEVCYDPTHSPPEVWRFMRFRDDKEHGNYITIINKILTSISENITSQRVSSLYRYCTDFRLRLDCKYVKQFFFYLDVWRRTLVAY</sequence>
<organism evidence="13 14">
    <name type="scientific">Mycoemilia scoparia</name>
    <dbReference type="NCBI Taxonomy" id="417184"/>
    <lineage>
        <taxon>Eukaryota</taxon>
        <taxon>Fungi</taxon>
        <taxon>Fungi incertae sedis</taxon>
        <taxon>Zoopagomycota</taxon>
        <taxon>Kickxellomycotina</taxon>
        <taxon>Kickxellomycetes</taxon>
        <taxon>Kickxellales</taxon>
        <taxon>Kickxellaceae</taxon>
        <taxon>Mycoemilia</taxon>
    </lineage>
</organism>
<dbReference type="InterPro" id="IPR001339">
    <property type="entry name" value="mRNA_cap_enzyme_adenylation"/>
</dbReference>
<evidence type="ECO:0000259" key="12">
    <source>
        <dbReference type="Pfam" id="PF03919"/>
    </source>
</evidence>
<name>A0A9W8A4E1_9FUNG</name>
<dbReference type="PANTHER" id="PTHR10367:SF17">
    <property type="entry name" value="MRNA-CAPPING ENZYME"/>
    <property type="match status" value="1"/>
</dbReference>
<evidence type="ECO:0000256" key="7">
    <source>
        <dbReference type="ARBA" id="ARBA00023042"/>
    </source>
</evidence>
<dbReference type="SUPFAM" id="SSF56091">
    <property type="entry name" value="DNA ligase/mRNA capping enzyme, catalytic domain"/>
    <property type="match status" value="1"/>
</dbReference>
<dbReference type="PANTHER" id="PTHR10367">
    <property type="entry name" value="MRNA-CAPPING ENZYME"/>
    <property type="match status" value="1"/>
</dbReference>
<evidence type="ECO:0000256" key="2">
    <source>
        <dbReference type="ARBA" id="ARBA00012475"/>
    </source>
</evidence>
<dbReference type="EMBL" id="JANBPU010000009">
    <property type="protein sequence ID" value="KAJ1920858.1"/>
    <property type="molecule type" value="Genomic_DNA"/>
</dbReference>
<dbReference type="GO" id="GO:0005524">
    <property type="term" value="F:ATP binding"/>
    <property type="evidence" value="ECO:0007669"/>
    <property type="project" value="InterPro"/>
</dbReference>
<evidence type="ECO:0000256" key="9">
    <source>
        <dbReference type="ARBA" id="ARBA00023242"/>
    </source>
</evidence>
<protein>
    <recommendedName>
        <fullName evidence="2">mRNA guanylyltransferase</fullName>
        <ecNumber evidence="2">2.7.7.50</ecNumber>
    </recommendedName>
</protein>
<dbReference type="Pfam" id="PF03919">
    <property type="entry name" value="mRNA_cap_C"/>
    <property type="match status" value="1"/>
</dbReference>
<accession>A0A9W8A4E1</accession>
<keyword evidence="5 13" id="KW-0548">Nucleotidyltransferase</keyword>
<keyword evidence="6" id="KW-0547">Nucleotide-binding</keyword>
<evidence type="ECO:0000313" key="14">
    <source>
        <dbReference type="Proteomes" id="UP001150538"/>
    </source>
</evidence>
<evidence type="ECO:0000259" key="11">
    <source>
        <dbReference type="Pfam" id="PF01331"/>
    </source>
</evidence>
<evidence type="ECO:0000256" key="10">
    <source>
        <dbReference type="ARBA" id="ARBA00044624"/>
    </source>
</evidence>
<dbReference type="GO" id="GO:0005525">
    <property type="term" value="F:GTP binding"/>
    <property type="evidence" value="ECO:0007669"/>
    <property type="project" value="UniProtKB-KW"/>
</dbReference>
<evidence type="ECO:0000256" key="5">
    <source>
        <dbReference type="ARBA" id="ARBA00022695"/>
    </source>
</evidence>
<dbReference type="Gene3D" id="3.30.470.30">
    <property type="entry name" value="DNA ligase/mRNA capping enzyme"/>
    <property type="match status" value="1"/>
</dbReference>
<feature type="domain" description="mRNA capping enzyme C-terminal" evidence="12">
    <location>
        <begin position="347"/>
        <end position="454"/>
    </location>
</feature>